<dbReference type="GO" id="GO:0000723">
    <property type="term" value="P:telomere maintenance"/>
    <property type="evidence" value="ECO:0007669"/>
    <property type="project" value="InterPro"/>
</dbReference>
<evidence type="ECO:0000313" key="3">
    <source>
        <dbReference type="EMBL" id="KAF7542246.1"/>
    </source>
</evidence>
<feature type="compositionally biased region" description="Polar residues" evidence="1">
    <location>
        <begin position="1048"/>
        <end position="1059"/>
    </location>
</feature>
<evidence type="ECO:0000256" key="1">
    <source>
        <dbReference type="SAM" id="MobiDB-lite"/>
    </source>
</evidence>
<feature type="compositionally biased region" description="Acidic residues" evidence="1">
    <location>
        <begin position="655"/>
        <end position="676"/>
    </location>
</feature>
<feature type="compositionally biased region" description="Basic and acidic residues" evidence="1">
    <location>
        <begin position="808"/>
        <end position="822"/>
    </location>
</feature>
<dbReference type="Pfam" id="PF02765">
    <property type="entry name" value="POT1"/>
    <property type="match status" value="1"/>
</dbReference>
<dbReference type="SMART" id="SM00976">
    <property type="entry name" value="Telo_bind"/>
    <property type="match status" value="1"/>
</dbReference>
<evidence type="ECO:0000259" key="2">
    <source>
        <dbReference type="SMART" id="SM00976"/>
    </source>
</evidence>
<dbReference type="Gene3D" id="2.40.50.140">
    <property type="entry name" value="Nucleic acid-binding proteins"/>
    <property type="match status" value="1"/>
</dbReference>
<feature type="region of interest" description="Disordered" evidence="1">
    <location>
        <begin position="927"/>
        <end position="1307"/>
    </location>
</feature>
<reference evidence="3" key="1">
    <citation type="submission" date="2020-03" db="EMBL/GenBank/DDBJ databases">
        <title>Draft Genome Sequence of Cylindrodendrum hubeiense.</title>
        <authorList>
            <person name="Buettner E."/>
            <person name="Kellner H."/>
        </authorList>
    </citation>
    <scope>NUCLEOTIDE SEQUENCE</scope>
    <source>
        <strain evidence="3">IHI 201604</strain>
    </source>
</reference>
<feature type="compositionally biased region" description="Acidic residues" evidence="1">
    <location>
        <begin position="735"/>
        <end position="759"/>
    </location>
</feature>
<feature type="domain" description="Telomeric single stranded DNA binding POT1/Cdc13" evidence="2">
    <location>
        <begin position="1350"/>
        <end position="1487"/>
    </location>
</feature>
<accession>A0A9P5GVC9</accession>
<feature type="compositionally biased region" description="Basic and acidic residues" evidence="1">
    <location>
        <begin position="507"/>
        <end position="517"/>
    </location>
</feature>
<feature type="compositionally biased region" description="Basic and acidic residues" evidence="1">
    <location>
        <begin position="1286"/>
        <end position="1296"/>
    </location>
</feature>
<feature type="compositionally biased region" description="Basic and acidic residues" evidence="1">
    <location>
        <begin position="844"/>
        <end position="862"/>
    </location>
</feature>
<dbReference type="EMBL" id="JAANBB010000466">
    <property type="protein sequence ID" value="KAF7542246.1"/>
    <property type="molecule type" value="Genomic_DNA"/>
</dbReference>
<dbReference type="GO" id="GO:0003677">
    <property type="term" value="F:DNA binding"/>
    <property type="evidence" value="ECO:0007669"/>
    <property type="project" value="InterPro"/>
</dbReference>
<dbReference type="InterPro" id="IPR011564">
    <property type="entry name" value="Telomer_end-bd_POT1/Cdc13"/>
</dbReference>
<name>A0A9P5GVC9_9HYPO</name>
<dbReference type="InterPro" id="IPR012340">
    <property type="entry name" value="NA-bd_OB-fold"/>
</dbReference>
<feature type="compositionally biased region" description="Basic residues" evidence="1">
    <location>
        <begin position="1160"/>
        <end position="1169"/>
    </location>
</feature>
<comment type="caution">
    <text evidence="3">The sequence shown here is derived from an EMBL/GenBank/DDBJ whole genome shotgun (WGS) entry which is preliminary data.</text>
</comment>
<organism evidence="3 4">
    <name type="scientific">Cylindrodendrum hubeiense</name>
    <dbReference type="NCBI Taxonomy" id="595255"/>
    <lineage>
        <taxon>Eukaryota</taxon>
        <taxon>Fungi</taxon>
        <taxon>Dikarya</taxon>
        <taxon>Ascomycota</taxon>
        <taxon>Pezizomycotina</taxon>
        <taxon>Sordariomycetes</taxon>
        <taxon>Hypocreomycetidae</taxon>
        <taxon>Hypocreales</taxon>
        <taxon>Nectriaceae</taxon>
        <taxon>Cylindrodendrum</taxon>
    </lineage>
</organism>
<feature type="compositionally biased region" description="Acidic residues" evidence="1">
    <location>
        <begin position="585"/>
        <end position="602"/>
    </location>
</feature>
<protein>
    <recommendedName>
        <fullName evidence="2">Telomeric single stranded DNA binding POT1/Cdc13 domain-containing protein</fullName>
    </recommendedName>
</protein>
<keyword evidence="4" id="KW-1185">Reference proteome</keyword>
<feature type="compositionally biased region" description="Acidic residues" evidence="1">
    <location>
        <begin position="546"/>
        <end position="563"/>
    </location>
</feature>
<feature type="compositionally biased region" description="Basic and acidic residues" evidence="1">
    <location>
        <begin position="636"/>
        <end position="654"/>
    </location>
</feature>
<feature type="compositionally biased region" description="Polar residues" evidence="1">
    <location>
        <begin position="1016"/>
        <end position="1041"/>
    </location>
</feature>
<feature type="compositionally biased region" description="Acidic residues" evidence="1">
    <location>
        <begin position="250"/>
        <end position="259"/>
    </location>
</feature>
<feature type="compositionally biased region" description="Acidic residues" evidence="1">
    <location>
        <begin position="695"/>
        <end position="711"/>
    </location>
</feature>
<feature type="region of interest" description="Disordered" evidence="1">
    <location>
        <begin position="502"/>
        <end position="900"/>
    </location>
</feature>
<dbReference type="Proteomes" id="UP000722485">
    <property type="component" value="Unassembled WGS sequence"/>
</dbReference>
<sequence length="1513" mass="164998">MPDDEPPHEALRTAEPTPIALLNPDISDQKTRVVHGAITITWPFSIVTKSIAFIVAERDFRLRREKGQVRIRFHGAAAKAIADAAVGGGDEVRLSLDGAQWEKNETNTQLAGSTLEWQLEFTNRLNLIIKRADSQEEKAVVVESNQTNGQIYDATPLDEPPSTSDLAIPLPGSPEISLSTKRPASPSFELQEFASPAFIKRARVSYGSLFEGGLDIFDEDVGRKSKAKKKSRFSLPANAWRYSSRTPSPEVEEEPEELPETNGADLVLDAAGANQQAVDVPMPTPSRPSMVDEGCQTMDVDFTPMHSVQVSAESRPLFGFPYATPTPLPRTKPMEAGNAVLAQSLRFPRSPGDEQSTNELATGFLGQSPDPDDTGLTFGFTPSQPLLYPSATDLFPVSRGAEILHDPVNDLIVPEDYPTSFLDNTGLPVPIENHTNLPSQDSNPEPQVIEQTVSPFEPGPPFYAPFQAVSQPPQSTWPAGIPSAPFSMVPVSNAVDQPVEILSSSPTRERAISEDQRSSPSERTGLVTPYARLEEDINNNTPDVFTNEEDEEDVEGSSEEEQYENGGDQPGDDYDLRNYDRARADDDDVDESEEDPEPDSNDVEAQVIQREEVDQAEEDDNDEEEEEETDEEAEEYDGREMGGQEHRPFERDAEGEYYSDEEEYDEEDDEDDEEEASPSGPPAPKEPVFISLLSDSEDEDEEKPEPEPDNEPELHDAPEEPEELMQPEPASDAFETAESEESELAVESPEDPPLADEMDIDGKSSELSMPQNIAEDIDSTDAPHSETVEDPSTAIQRPLDESILSAPEQRDQDREQDPDPRTHVVGAGSPDQEVNVAPPLIEESNERVKDDDDIEHLERPRLAIEQPTGSTDAMEVDEPNEAHVERGEDSTAAADQEIADTTVNVEEARGTIINDAMVIAVDDQEGLGELPRSTGLPATPGNGVQPLPVSNAPAQEIDLNQESMDPTLGVQGQGHVESPDATMQDASQVEVVAGSEPPQAMDVHQTGNSEDAGETNEAQQLVTDGQMSPPATQSSQTQPLRQNDEHTLSQATSTMSNQELQEHLPTPGETQVEEVEVTENYHPAEERDGQTDEDDVGPEDQIMAEFLQHSPAKRDNAQQLVNPAPLSSPQPRPELTEAPRGTESTDAAPTPDVLITVKSLRSRGHRSTKSKSSDISQPDPSILLAKAPTTLTQPDDDVKASSPPPTLRITRSKADQADPSLQLARASTHVGGTKGKGRGRDEVDEVENSPPAKLRASRSRADHSDPSIQLAKGPPSSATRQSRRHATPEPIRETRSSSRGVVQRAATPDTVVSVLQSPSVAGSFAAAEDESVGAVKLQLLKSLRTGLPDFLSLKTLRNSLHQATDILGVATTTPAQPHRPKHGPRDYMLTLNLIDPSVAPTGVSVAHIFRPHLSSLPVVHAGDVVLLRRVQVVSMKSRGFGVRAGEASAWAVFEKADEEMLPQIKGPPVEVTEQEIKYVEGLRRWWNMQDDKAMEKIERASRKVAEAGKEDLK</sequence>
<gene>
    <name evidence="3" type="ORF">G7Z17_g11743</name>
</gene>
<feature type="compositionally biased region" description="Acidic residues" evidence="1">
    <location>
        <begin position="614"/>
        <end position="635"/>
    </location>
</feature>
<feature type="compositionally biased region" description="Basic and acidic residues" evidence="1">
    <location>
        <begin position="880"/>
        <end position="889"/>
    </location>
</feature>
<dbReference type="SUPFAM" id="SSF50249">
    <property type="entry name" value="Nucleic acid-binding proteins"/>
    <property type="match status" value="1"/>
</dbReference>
<dbReference type="OrthoDB" id="5363079at2759"/>
<proteinExistence type="predicted"/>
<dbReference type="GO" id="GO:0000781">
    <property type="term" value="C:chromosome, telomeric region"/>
    <property type="evidence" value="ECO:0007669"/>
    <property type="project" value="InterPro"/>
</dbReference>
<dbReference type="CDD" id="cd04497">
    <property type="entry name" value="hPOT1_OB1_like"/>
    <property type="match status" value="1"/>
</dbReference>
<evidence type="ECO:0000313" key="4">
    <source>
        <dbReference type="Proteomes" id="UP000722485"/>
    </source>
</evidence>
<feature type="region of interest" description="Disordered" evidence="1">
    <location>
        <begin position="241"/>
        <end position="260"/>
    </location>
</feature>
<feature type="compositionally biased region" description="Basic and acidic residues" evidence="1">
    <location>
        <begin position="574"/>
        <end position="584"/>
    </location>
</feature>